<reference evidence="2 3" key="1">
    <citation type="submission" date="2019-03" db="EMBL/GenBank/DDBJ databases">
        <title>First draft genome of Liparis tanakae, snailfish: a comprehensive survey of snailfish specific genes.</title>
        <authorList>
            <person name="Kim W."/>
            <person name="Song I."/>
            <person name="Jeong J.-H."/>
            <person name="Kim D."/>
            <person name="Kim S."/>
            <person name="Ryu S."/>
            <person name="Song J.Y."/>
            <person name="Lee S.K."/>
        </authorList>
    </citation>
    <scope>NUCLEOTIDE SEQUENCE [LARGE SCALE GENOMIC DNA]</scope>
    <source>
        <tissue evidence="2">Muscle</tissue>
    </source>
</reference>
<evidence type="ECO:0000313" key="3">
    <source>
        <dbReference type="Proteomes" id="UP000314294"/>
    </source>
</evidence>
<accession>A0A4Z2IKQ0</accession>
<evidence type="ECO:0000313" key="2">
    <source>
        <dbReference type="EMBL" id="TNN78064.1"/>
    </source>
</evidence>
<protein>
    <submittedName>
        <fullName evidence="2">Uncharacterized protein</fullName>
    </submittedName>
</protein>
<proteinExistence type="predicted"/>
<evidence type="ECO:0000256" key="1">
    <source>
        <dbReference type="SAM" id="MobiDB-lite"/>
    </source>
</evidence>
<feature type="region of interest" description="Disordered" evidence="1">
    <location>
        <begin position="1"/>
        <end position="29"/>
    </location>
</feature>
<gene>
    <name evidence="2" type="ORF">EYF80_011818</name>
</gene>
<dbReference type="AlphaFoldDB" id="A0A4Z2IKQ0"/>
<organism evidence="2 3">
    <name type="scientific">Liparis tanakae</name>
    <name type="common">Tanaka's snailfish</name>
    <dbReference type="NCBI Taxonomy" id="230148"/>
    <lineage>
        <taxon>Eukaryota</taxon>
        <taxon>Metazoa</taxon>
        <taxon>Chordata</taxon>
        <taxon>Craniata</taxon>
        <taxon>Vertebrata</taxon>
        <taxon>Euteleostomi</taxon>
        <taxon>Actinopterygii</taxon>
        <taxon>Neopterygii</taxon>
        <taxon>Teleostei</taxon>
        <taxon>Neoteleostei</taxon>
        <taxon>Acanthomorphata</taxon>
        <taxon>Eupercaria</taxon>
        <taxon>Perciformes</taxon>
        <taxon>Cottioidei</taxon>
        <taxon>Cottales</taxon>
        <taxon>Liparidae</taxon>
        <taxon>Liparis</taxon>
    </lineage>
</organism>
<dbReference type="EMBL" id="SRLO01000077">
    <property type="protein sequence ID" value="TNN78064.1"/>
    <property type="molecule type" value="Genomic_DNA"/>
</dbReference>
<comment type="caution">
    <text evidence="2">The sequence shown here is derived from an EMBL/GenBank/DDBJ whole genome shotgun (WGS) entry which is preliminary data.</text>
</comment>
<feature type="compositionally biased region" description="Basic and acidic residues" evidence="1">
    <location>
        <begin position="1"/>
        <end position="11"/>
    </location>
</feature>
<name>A0A4Z2IKQ0_9TELE</name>
<sequence length="64" mass="7108">MGGGQQEEKSRGKARIWTGTRDASPPLSHHVMRPAATADQVTQQELVLLLSSSSSLWQQHKQLR</sequence>
<dbReference type="Proteomes" id="UP000314294">
    <property type="component" value="Unassembled WGS sequence"/>
</dbReference>
<keyword evidence="3" id="KW-1185">Reference proteome</keyword>